<reference evidence="1" key="1">
    <citation type="submission" date="2014-09" db="EMBL/GenBank/DDBJ databases">
        <authorList>
            <person name="Magalhaes I.L.F."/>
            <person name="Oliveira U."/>
            <person name="Santos F.R."/>
            <person name="Vidigal T.H.D.A."/>
            <person name="Brescovit A.D."/>
            <person name="Santos A.J."/>
        </authorList>
    </citation>
    <scope>NUCLEOTIDE SEQUENCE</scope>
    <source>
        <tissue evidence="1">Shoot tissue taken approximately 20 cm above the soil surface</tissue>
    </source>
</reference>
<protein>
    <submittedName>
        <fullName evidence="1">Uncharacterized protein</fullName>
    </submittedName>
</protein>
<sequence>MLKIFGKKCAHQHIYCSRITGHQRYVSGILNRTGMA</sequence>
<accession>A0A0A9C896</accession>
<dbReference type="AlphaFoldDB" id="A0A0A9C896"/>
<evidence type="ECO:0000313" key="1">
    <source>
        <dbReference type="EMBL" id="JAD71801.1"/>
    </source>
</evidence>
<organism evidence="1">
    <name type="scientific">Arundo donax</name>
    <name type="common">Giant reed</name>
    <name type="synonym">Donax arundinaceus</name>
    <dbReference type="NCBI Taxonomy" id="35708"/>
    <lineage>
        <taxon>Eukaryota</taxon>
        <taxon>Viridiplantae</taxon>
        <taxon>Streptophyta</taxon>
        <taxon>Embryophyta</taxon>
        <taxon>Tracheophyta</taxon>
        <taxon>Spermatophyta</taxon>
        <taxon>Magnoliopsida</taxon>
        <taxon>Liliopsida</taxon>
        <taxon>Poales</taxon>
        <taxon>Poaceae</taxon>
        <taxon>PACMAD clade</taxon>
        <taxon>Arundinoideae</taxon>
        <taxon>Arundineae</taxon>
        <taxon>Arundo</taxon>
    </lineage>
</organism>
<dbReference type="EMBL" id="GBRH01226094">
    <property type="protein sequence ID" value="JAD71801.1"/>
    <property type="molecule type" value="Transcribed_RNA"/>
</dbReference>
<proteinExistence type="predicted"/>
<name>A0A0A9C896_ARUDO</name>
<reference evidence="1" key="2">
    <citation type="journal article" date="2015" name="Data Brief">
        <title>Shoot transcriptome of the giant reed, Arundo donax.</title>
        <authorList>
            <person name="Barrero R.A."/>
            <person name="Guerrero F.D."/>
            <person name="Moolhuijzen P."/>
            <person name="Goolsby J.A."/>
            <person name="Tidwell J."/>
            <person name="Bellgard S.E."/>
            <person name="Bellgard M.I."/>
        </authorList>
    </citation>
    <scope>NUCLEOTIDE SEQUENCE</scope>
    <source>
        <tissue evidence="1">Shoot tissue taken approximately 20 cm above the soil surface</tissue>
    </source>
</reference>